<keyword evidence="2" id="KW-1185">Reference proteome</keyword>
<protein>
    <recommendedName>
        <fullName evidence="3">Beta-lactamase-related domain-containing protein</fullName>
    </recommendedName>
</protein>
<organism evidence="1 2">
    <name type="scientific">Actinoallomurus liliacearum</name>
    <dbReference type="NCBI Taxonomy" id="1080073"/>
    <lineage>
        <taxon>Bacteria</taxon>
        <taxon>Bacillati</taxon>
        <taxon>Actinomycetota</taxon>
        <taxon>Actinomycetes</taxon>
        <taxon>Streptosporangiales</taxon>
        <taxon>Thermomonosporaceae</taxon>
        <taxon>Actinoallomurus</taxon>
    </lineage>
</organism>
<dbReference type="EMBL" id="BAABHJ010000005">
    <property type="protein sequence ID" value="GAA4605656.1"/>
    <property type="molecule type" value="Genomic_DNA"/>
</dbReference>
<dbReference type="Proteomes" id="UP001500212">
    <property type="component" value="Unassembled WGS sequence"/>
</dbReference>
<sequence>MLPNGVTVWGKTGARPGYTTGVFATRDRSRVLVYSLNPTGNKDGSESLYVAKIAAAAFDPDLA</sequence>
<proteinExistence type="predicted"/>
<gene>
    <name evidence="1" type="ORF">GCM10023195_19820</name>
</gene>
<evidence type="ECO:0000313" key="2">
    <source>
        <dbReference type="Proteomes" id="UP001500212"/>
    </source>
</evidence>
<comment type="caution">
    <text evidence="1">The sequence shown here is derived from an EMBL/GenBank/DDBJ whole genome shotgun (WGS) entry which is preliminary data.</text>
</comment>
<evidence type="ECO:0000313" key="1">
    <source>
        <dbReference type="EMBL" id="GAA4605656.1"/>
    </source>
</evidence>
<name>A0ABP8TFX5_9ACTN</name>
<evidence type="ECO:0008006" key="3">
    <source>
        <dbReference type="Google" id="ProtNLM"/>
    </source>
</evidence>
<accession>A0ABP8TFX5</accession>
<reference evidence="2" key="1">
    <citation type="journal article" date="2019" name="Int. J. Syst. Evol. Microbiol.">
        <title>The Global Catalogue of Microorganisms (GCM) 10K type strain sequencing project: providing services to taxonomists for standard genome sequencing and annotation.</title>
        <authorList>
            <consortium name="The Broad Institute Genomics Platform"/>
            <consortium name="The Broad Institute Genome Sequencing Center for Infectious Disease"/>
            <person name="Wu L."/>
            <person name="Ma J."/>
        </authorList>
    </citation>
    <scope>NUCLEOTIDE SEQUENCE [LARGE SCALE GENOMIC DNA]</scope>
    <source>
        <strain evidence="2">JCM 17938</strain>
    </source>
</reference>